<dbReference type="EMBL" id="JADEVO010000013">
    <property type="protein sequence ID" value="MBN3965830.1"/>
    <property type="molecule type" value="Genomic_DNA"/>
</dbReference>
<evidence type="ECO:0000313" key="3">
    <source>
        <dbReference type="Proteomes" id="UP000772591"/>
    </source>
</evidence>
<evidence type="ECO:0000313" key="1">
    <source>
        <dbReference type="EMBL" id="MBN3965830.1"/>
    </source>
</evidence>
<dbReference type="EMBL" id="JADEVO010000044">
    <property type="protein sequence ID" value="MBN3968177.1"/>
    <property type="molecule type" value="Genomic_DNA"/>
</dbReference>
<proteinExistence type="predicted"/>
<gene>
    <name evidence="1" type="ORF">IMW75_11125</name>
    <name evidence="2" type="ORF">IMW75_23230</name>
</gene>
<sequence>MMSSIEDEIAARLASAGIVPLIGGLVPEPATAELLGYAPSYLRRLAADGLAPLPFVRRGNRRFYKIADIVSFATNTAA</sequence>
<keyword evidence="3" id="KW-1185">Reference proteome</keyword>
<keyword evidence="2" id="KW-0238">DNA-binding</keyword>
<dbReference type="GO" id="GO:0003677">
    <property type="term" value="F:DNA binding"/>
    <property type="evidence" value="ECO:0007669"/>
    <property type="project" value="UniProtKB-KW"/>
</dbReference>
<name>A0ABS3AMM6_9PSED</name>
<protein>
    <submittedName>
        <fullName evidence="2">DNA-binding protein</fullName>
    </submittedName>
</protein>
<dbReference type="Proteomes" id="UP000772591">
    <property type="component" value="Unassembled WGS sequence"/>
</dbReference>
<organism evidence="2 3">
    <name type="scientific">Pseudomonas gregormendelii</name>
    <dbReference type="NCBI Taxonomy" id="1628277"/>
    <lineage>
        <taxon>Bacteria</taxon>
        <taxon>Pseudomonadati</taxon>
        <taxon>Pseudomonadota</taxon>
        <taxon>Gammaproteobacteria</taxon>
        <taxon>Pseudomonadales</taxon>
        <taxon>Pseudomonadaceae</taxon>
        <taxon>Pseudomonas</taxon>
    </lineage>
</organism>
<reference evidence="2 3" key="1">
    <citation type="journal article" date="2021" name="Int. J. Syst. Evol. Microbiol.">
        <title>Pseudomonas piscium sp. nov., Pseudomonas pisciculturae sp. nov., Pseudomonas mucoides sp. nov. and Pseudomonas neuropathica sp. nov. isolated from rainbow trout.</title>
        <authorList>
            <person name="Duman M."/>
            <person name="Mulet M."/>
            <person name="Altun S."/>
            <person name="Saticioglu I.B."/>
            <person name="Gomila M."/>
            <person name="Lalucat J."/>
            <person name="Garcia-Valdes E."/>
        </authorList>
    </citation>
    <scope>NUCLEOTIDE SEQUENCE [LARGE SCALE GENOMIC DNA]</scope>
    <source>
        <strain evidence="2 3">LMG 28632</strain>
    </source>
</reference>
<comment type="caution">
    <text evidence="2">The sequence shown here is derived from an EMBL/GenBank/DDBJ whole genome shotgun (WGS) entry which is preliminary data.</text>
</comment>
<evidence type="ECO:0000313" key="2">
    <source>
        <dbReference type="EMBL" id="MBN3968177.1"/>
    </source>
</evidence>
<accession>A0ABS3AMM6</accession>